<dbReference type="PROSITE" id="PS50878">
    <property type="entry name" value="RT_POL"/>
    <property type="match status" value="1"/>
</dbReference>
<gene>
    <name evidence="2" type="ORF">Tci_660335</name>
</gene>
<comment type="caution">
    <text evidence="2">The sequence shown here is derived from an EMBL/GenBank/DDBJ whole genome shotgun (WGS) entry which is preliminary data.</text>
</comment>
<feature type="non-terminal residue" evidence="2">
    <location>
        <position position="291"/>
    </location>
</feature>
<proteinExistence type="predicted"/>
<dbReference type="Pfam" id="PF08284">
    <property type="entry name" value="RVP_2"/>
    <property type="match status" value="1"/>
</dbReference>
<protein>
    <submittedName>
        <fullName evidence="2">Putative reverse transcriptase domain-containing protein</fullName>
    </submittedName>
</protein>
<organism evidence="2">
    <name type="scientific">Tanacetum cinerariifolium</name>
    <name type="common">Dalmatian daisy</name>
    <name type="synonym">Chrysanthemum cinerariifolium</name>
    <dbReference type="NCBI Taxonomy" id="118510"/>
    <lineage>
        <taxon>Eukaryota</taxon>
        <taxon>Viridiplantae</taxon>
        <taxon>Streptophyta</taxon>
        <taxon>Embryophyta</taxon>
        <taxon>Tracheophyta</taxon>
        <taxon>Spermatophyta</taxon>
        <taxon>Magnoliopsida</taxon>
        <taxon>eudicotyledons</taxon>
        <taxon>Gunneridae</taxon>
        <taxon>Pentapetalae</taxon>
        <taxon>asterids</taxon>
        <taxon>campanulids</taxon>
        <taxon>Asterales</taxon>
        <taxon>Asteraceae</taxon>
        <taxon>Asteroideae</taxon>
        <taxon>Anthemideae</taxon>
        <taxon>Anthemidinae</taxon>
        <taxon>Tanacetum</taxon>
    </lineage>
</organism>
<dbReference type="PANTHER" id="PTHR24559:SF427">
    <property type="entry name" value="RNA-DIRECTED DNA POLYMERASE"/>
    <property type="match status" value="1"/>
</dbReference>
<keyword evidence="2" id="KW-0695">RNA-directed DNA polymerase</keyword>
<evidence type="ECO:0000259" key="1">
    <source>
        <dbReference type="PROSITE" id="PS50878"/>
    </source>
</evidence>
<dbReference type="AlphaFoldDB" id="A0A699KCX8"/>
<dbReference type="InterPro" id="IPR043128">
    <property type="entry name" value="Rev_trsase/Diguanyl_cyclase"/>
</dbReference>
<feature type="non-terminal residue" evidence="2">
    <location>
        <position position="1"/>
    </location>
</feature>
<dbReference type="Gene3D" id="3.10.10.10">
    <property type="entry name" value="HIV Type 1 Reverse Transcriptase, subunit A, domain 1"/>
    <property type="match status" value="1"/>
</dbReference>
<name>A0A699KCX8_TANCI</name>
<sequence>TPYDSPTVTSERPSHKRCWSPSVPISLPMRRVLSLIRADLSPPPKRIRDSDSVTDLEVSSKEDYEPYVHREVGLRVGVKDRLLGHPFDIDLMPIELGSFDVIVSMDWLAKYHAVIVCDEKIIHIPYEDEVLIIKGDGCNSRTQVTEKKSEDELEEKRLKDVPVLQGSRVYSKINLRSGYHPLRVREEDISKMEFRTRYGHYEFQVMPIGLTNAPAVFMDLMNWVCKSYLDNFVIIFIDDILIYSKYKNEHEGHLKLILRLLKEGKLFAKLSKCEFWLSTMKFLGHVIDSEN</sequence>
<evidence type="ECO:0000313" key="2">
    <source>
        <dbReference type="EMBL" id="GFA88363.1"/>
    </source>
</evidence>
<feature type="domain" description="Reverse transcriptase" evidence="1">
    <location>
        <begin position="1"/>
        <end position="287"/>
    </location>
</feature>
<accession>A0A699KCX8</accession>
<dbReference type="InterPro" id="IPR043502">
    <property type="entry name" value="DNA/RNA_pol_sf"/>
</dbReference>
<keyword evidence="2" id="KW-0548">Nucleotidyltransferase</keyword>
<dbReference type="Pfam" id="PF00078">
    <property type="entry name" value="RVT_1"/>
    <property type="match status" value="1"/>
</dbReference>
<dbReference type="PANTHER" id="PTHR24559">
    <property type="entry name" value="TRANSPOSON TY3-I GAG-POL POLYPROTEIN"/>
    <property type="match status" value="1"/>
</dbReference>
<dbReference type="CDD" id="cd01647">
    <property type="entry name" value="RT_LTR"/>
    <property type="match status" value="1"/>
</dbReference>
<keyword evidence="2" id="KW-0808">Transferase</keyword>
<dbReference type="Gene3D" id="3.30.70.270">
    <property type="match status" value="1"/>
</dbReference>
<dbReference type="InterPro" id="IPR000477">
    <property type="entry name" value="RT_dom"/>
</dbReference>
<dbReference type="EMBL" id="BKCJ010506927">
    <property type="protein sequence ID" value="GFA88363.1"/>
    <property type="molecule type" value="Genomic_DNA"/>
</dbReference>
<dbReference type="InterPro" id="IPR053134">
    <property type="entry name" value="RNA-dir_DNA_polymerase"/>
</dbReference>
<dbReference type="GO" id="GO:0003964">
    <property type="term" value="F:RNA-directed DNA polymerase activity"/>
    <property type="evidence" value="ECO:0007669"/>
    <property type="project" value="UniProtKB-KW"/>
</dbReference>
<reference evidence="2" key="1">
    <citation type="journal article" date="2019" name="Sci. Rep.">
        <title>Draft genome of Tanacetum cinerariifolium, the natural source of mosquito coil.</title>
        <authorList>
            <person name="Yamashiro T."/>
            <person name="Shiraishi A."/>
            <person name="Satake H."/>
            <person name="Nakayama K."/>
        </authorList>
    </citation>
    <scope>NUCLEOTIDE SEQUENCE</scope>
</reference>
<dbReference type="SUPFAM" id="SSF56672">
    <property type="entry name" value="DNA/RNA polymerases"/>
    <property type="match status" value="1"/>
</dbReference>